<gene>
    <name evidence="1" type="ORF">AMECASPLE_018793</name>
</gene>
<comment type="caution">
    <text evidence="1">The sequence shown here is derived from an EMBL/GenBank/DDBJ whole genome shotgun (WGS) entry which is preliminary data.</text>
</comment>
<organism evidence="1 2">
    <name type="scientific">Ameca splendens</name>
    <dbReference type="NCBI Taxonomy" id="208324"/>
    <lineage>
        <taxon>Eukaryota</taxon>
        <taxon>Metazoa</taxon>
        <taxon>Chordata</taxon>
        <taxon>Craniata</taxon>
        <taxon>Vertebrata</taxon>
        <taxon>Euteleostomi</taxon>
        <taxon>Actinopterygii</taxon>
        <taxon>Neopterygii</taxon>
        <taxon>Teleostei</taxon>
        <taxon>Neoteleostei</taxon>
        <taxon>Acanthomorphata</taxon>
        <taxon>Ovalentaria</taxon>
        <taxon>Atherinomorphae</taxon>
        <taxon>Cyprinodontiformes</taxon>
        <taxon>Goodeidae</taxon>
        <taxon>Ameca</taxon>
    </lineage>
</organism>
<name>A0ABV1A009_9TELE</name>
<proteinExistence type="predicted"/>
<accession>A0ABV1A009</accession>
<dbReference type="Proteomes" id="UP001469553">
    <property type="component" value="Unassembled WGS sequence"/>
</dbReference>
<sequence length="118" mass="12948">MSSRYLLTSHTDPGAFPTSEVTFHSLRAFLEVSCFDRCLILFVPVSNGSPCRWSAHLALCLSFGLGPDNSVRSNPGTRRLLTSPYTRPGSRVVPSSTVLGNVTWLVLVLKKVSEPHFV</sequence>
<dbReference type="EMBL" id="JAHRIP010076715">
    <property type="protein sequence ID" value="MEQ2311332.1"/>
    <property type="molecule type" value="Genomic_DNA"/>
</dbReference>
<evidence type="ECO:0000313" key="1">
    <source>
        <dbReference type="EMBL" id="MEQ2311332.1"/>
    </source>
</evidence>
<keyword evidence="2" id="KW-1185">Reference proteome</keyword>
<reference evidence="1 2" key="1">
    <citation type="submission" date="2021-06" db="EMBL/GenBank/DDBJ databases">
        <authorList>
            <person name="Palmer J.M."/>
        </authorList>
    </citation>
    <scope>NUCLEOTIDE SEQUENCE [LARGE SCALE GENOMIC DNA]</scope>
    <source>
        <strain evidence="1 2">AS_MEX2019</strain>
        <tissue evidence="1">Muscle</tissue>
    </source>
</reference>
<evidence type="ECO:0000313" key="2">
    <source>
        <dbReference type="Proteomes" id="UP001469553"/>
    </source>
</evidence>
<protein>
    <submittedName>
        <fullName evidence="1">Uncharacterized protein</fullName>
    </submittedName>
</protein>